<name>A0A4S2L486_9HYME</name>
<proteinExistence type="predicted"/>
<feature type="non-terminal residue" evidence="1">
    <location>
        <position position="1"/>
    </location>
</feature>
<comment type="caution">
    <text evidence="1">The sequence shown here is derived from an EMBL/GenBank/DDBJ whole genome shotgun (WGS) entry which is preliminary data.</text>
</comment>
<organism evidence="1 2">
    <name type="scientific">Temnothorax longispinosus</name>
    <dbReference type="NCBI Taxonomy" id="300112"/>
    <lineage>
        <taxon>Eukaryota</taxon>
        <taxon>Metazoa</taxon>
        <taxon>Ecdysozoa</taxon>
        <taxon>Arthropoda</taxon>
        <taxon>Hexapoda</taxon>
        <taxon>Insecta</taxon>
        <taxon>Pterygota</taxon>
        <taxon>Neoptera</taxon>
        <taxon>Endopterygota</taxon>
        <taxon>Hymenoptera</taxon>
        <taxon>Apocrita</taxon>
        <taxon>Aculeata</taxon>
        <taxon>Formicoidea</taxon>
        <taxon>Formicidae</taxon>
        <taxon>Myrmicinae</taxon>
        <taxon>Temnothorax</taxon>
    </lineage>
</organism>
<dbReference type="EMBL" id="QBLH01000476">
    <property type="protein sequence ID" value="TGZ55187.1"/>
    <property type="molecule type" value="Genomic_DNA"/>
</dbReference>
<sequence length="133" mass="15543">GEKNERRRRTRSFAGLKRCQGDFPPEHRAFRTITFYWIAEIDPSSPSAEPLPFLVCTFFRPFPPFRVAKSRKSLVEKTPQPLTGDACTGGKRRRERIQKKMIKMTVKGRRENADVAEAYKEKIMRYQTFAESQ</sequence>
<accession>A0A4S2L486</accession>
<protein>
    <submittedName>
        <fullName evidence="1">Uncharacterized protein</fullName>
    </submittedName>
</protein>
<gene>
    <name evidence="1" type="ORF">DBV15_05113</name>
</gene>
<keyword evidence="2" id="KW-1185">Reference proteome</keyword>
<reference evidence="1 2" key="1">
    <citation type="journal article" date="2019" name="Philos. Trans. R. Soc. Lond., B, Biol. Sci.">
        <title>Ant behaviour and brain gene expression of defending hosts depend on the ecological success of the intruding social parasite.</title>
        <authorList>
            <person name="Kaur R."/>
            <person name="Stoldt M."/>
            <person name="Jongepier E."/>
            <person name="Feldmeyer B."/>
            <person name="Menzel F."/>
            <person name="Bornberg-Bauer E."/>
            <person name="Foitzik S."/>
        </authorList>
    </citation>
    <scope>NUCLEOTIDE SEQUENCE [LARGE SCALE GENOMIC DNA]</scope>
    <source>
        <tissue evidence="1">Whole body</tissue>
    </source>
</reference>
<dbReference type="AlphaFoldDB" id="A0A4S2L486"/>
<dbReference type="Proteomes" id="UP000310200">
    <property type="component" value="Unassembled WGS sequence"/>
</dbReference>
<evidence type="ECO:0000313" key="1">
    <source>
        <dbReference type="EMBL" id="TGZ55187.1"/>
    </source>
</evidence>
<evidence type="ECO:0000313" key="2">
    <source>
        <dbReference type="Proteomes" id="UP000310200"/>
    </source>
</evidence>